<reference evidence="3 4" key="1">
    <citation type="submission" date="2019-02" db="EMBL/GenBank/DDBJ databases">
        <title>Deep-cultivation of Planctomycetes and their phenomic and genomic characterization uncovers novel biology.</title>
        <authorList>
            <person name="Wiegand S."/>
            <person name="Jogler M."/>
            <person name="Boedeker C."/>
            <person name="Pinto D."/>
            <person name="Vollmers J."/>
            <person name="Rivas-Marin E."/>
            <person name="Kohn T."/>
            <person name="Peeters S.H."/>
            <person name="Heuer A."/>
            <person name="Rast P."/>
            <person name="Oberbeckmann S."/>
            <person name="Bunk B."/>
            <person name="Jeske O."/>
            <person name="Meyerdierks A."/>
            <person name="Storesund J.E."/>
            <person name="Kallscheuer N."/>
            <person name="Luecker S."/>
            <person name="Lage O.M."/>
            <person name="Pohl T."/>
            <person name="Merkel B.J."/>
            <person name="Hornburger P."/>
            <person name="Mueller R.-W."/>
            <person name="Bruemmer F."/>
            <person name="Labrenz M."/>
            <person name="Spormann A.M."/>
            <person name="Op Den Camp H."/>
            <person name="Overmann J."/>
            <person name="Amann R."/>
            <person name="Jetten M.S.M."/>
            <person name="Mascher T."/>
            <person name="Medema M.H."/>
            <person name="Devos D.P."/>
            <person name="Kaster A.-K."/>
            <person name="Ovreas L."/>
            <person name="Rohde M."/>
            <person name="Galperin M.Y."/>
            <person name="Jogler C."/>
        </authorList>
    </citation>
    <scope>NUCLEOTIDE SEQUENCE [LARGE SCALE GENOMIC DNA]</scope>
    <source>
        <strain evidence="3 4">Pla22</strain>
    </source>
</reference>
<dbReference type="AlphaFoldDB" id="A0A5C5WSF6"/>
<proteinExistence type="predicted"/>
<dbReference type="EMBL" id="SJPI01000001">
    <property type="protein sequence ID" value="TWT53089.1"/>
    <property type="molecule type" value="Genomic_DNA"/>
</dbReference>
<evidence type="ECO:0000313" key="3">
    <source>
        <dbReference type="EMBL" id="TWT53089.1"/>
    </source>
</evidence>
<feature type="transmembrane region" description="Helical" evidence="1">
    <location>
        <begin position="12"/>
        <end position="30"/>
    </location>
</feature>
<sequence length="433" mass="47848">MVPKANSDVRLRVPAFMFTSMLSIVVLLVFSGCRKSTPTVEVASESPEDAATAVVTTTKAYEVSADQLLASRLPRDRASEGWIRLFDGYTMFGWEIIGKANWEVKDETIVVSGGESSLLCTSMPWQDFELQLQYQSAADADSGVLVRTPIDPNNPSEDCYEINLADGDSDYPTGSLNGRQKSDLSGGELSDGWRTLSIRADQATVTVTIDDVEVCRYEDPSPLPGGRIGLQYLTGETKFRDIQLRPLGLESLLDESLSQWTTYPDMPGSFSMTDDGEMHVEGGRTQLETKESYDDFVLLAEYRLAEPEMNSGIFFRCIPGDEMMGYECQLSNQIKDANPLTPADHGTGGFFKRQEARIVAGNPEGYSSVVLLAKGPMMAAWVEGIQVSNWFDDRKPDENPRRGLRTKAGTIMIQGHDPTTDAWIRQLKVANLK</sequence>
<gene>
    <name evidence="3" type="ORF">Pla22_07170</name>
</gene>
<evidence type="ECO:0000256" key="1">
    <source>
        <dbReference type="SAM" id="Phobius"/>
    </source>
</evidence>
<dbReference type="PROSITE" id="PS51257">
    <property type="entry name" value="PROKAR_LIPOPROTEIN"/>
    <property type="match status" value="1"/>
</dbReference>
<dbReference type="Gene3D" id="2.60.120.560">
    <property type="entry name" value="Exo-inulinase, domain 1"/>
    <property type="match status" value="2"/>
</dbReference>
<dbReference type="Proteomes" id="UP000316598">
    <property type="component" value="Unassembled WGS sequence"/>
</dbReference>
<evidence type="ECO:0000313" key="4">
    <source>
        <dbReference type="Proteomes" id="UP000316598"/>
    </source>
</evidence>
<comment type="caution">
    <text evidence="3">The sequence shown here is derived from an EMBL/GenBank/DDBJ whole genome shotgun (WGS) entry which is preliminary data.</text>
</comment>
<keyword evidence="1" id="KW-0472">Membrane</keyword>
<dbReference type="Pfam" id="PF06439">
    <property type="entry name" value="3keto-disac_hyd"/>
    <property type="match status" value="2"/>
</dbReference>
<name>A0A5C5WSF6_9BACT</name>
<evidence type="ECO:0000259" key="2">
    <source>
        <dbReference type="Pfam" id="PF06439"/>
    </source>
</evidence>
<keyword evidence="1" id="KW-1133">Transmembrane helix</keyword>
<protein>
    <recommendedName>
        <fullName evidence="2">3-keto-alpha-glucoside-1,2-lyase/3-keto-2-hydroxy-glucal hydratase domain-containing protein</fullName>
    </recommendedName>
</protein>
<accession>A0A5C5WSF6</accession>
<dbReference type="GO" id="GO:0016787">
    <property type="term" value="F:hydrolase activity"/>
    <property type="evidence" value="ECO:0007669"/>
    <property type="project" value="InterPro"/>
</dbReference>
<feature type="domain" description="3-keto-alpha-glucoside-1,2-lyase/3-keto-2-hydroxy-glucal hydratase" evidence="2">
    <location>
        <begin position="81"/>
        <end position="245"/>
    </location>
</feature>
<dbReference type="InterPro" id="IPR010496">
    <property type="entry name" value="AL/BT2_dom"/>
</dbReference>
<keyword evidence="1" id="KW-0812">Transmembrane</keyword>
<keyword evidence="4" id="KW-1185">Reference proteome</keyword>
<feature type="domain" description="3-keto-alpha-glucoside-1,2-lyase/3-keto-2-hydroxy-glucal hydratase" evidence="2">
    <location>
        <begin position="250"/>
        <end position="429"/>
    </location>
</feature>
<organism evidence="3 4">
    <name type="scientific">Rubripirellula amarantea</name>
    <dbReference type="NCBI Taxonomy" id="2527999"/>
    <lineage>
        <taxon>Bacteria</taxon>
        <taxon>Pseudomonadati</taxon>
        <taxon>Planctomycetota</taxon>
        <taxon>Planctomycetia</taxon>
        <taxon>Pirellulales</taxon>
        <taxon>Pirellulaceae</taxon>
        <taxon>Rubripirellula</taxon>
    </lineage>
</organism>